<feature type="domain" description="Helicase ATP-binding" evidence="5">
    <location>
        <begin position="340"/>
        <end position="493"/>
    </location>
</feature>
<dbReference type="AlphaFoldDB" id="A0A5B8XXU3"/>
<evidence type="ECO:0000256" key="2">
    <source>
        <dbReference type="PIRSR" id="PIRSR601310-3"/>
    </source>
</evidence>
<dbReference type="InterPro" id="IPR019808">
    <property type="entry name" value="Histidine_triad_CS"/>
</dbReference>
<dbReference type="PROSITE" id="PS00892">
    <property type="entry name" value="HIT_1"/>
    <property type="match status" value="1"/>
</dbReference>
<dbReference type="Gene3D" id="3.40.50.300">
    <property type="entry name" value="P-loop containing nucleotide triphosphate hydrolases"/>
    <property type="match status" value="2"/>
</dbReference>
<dbReference type="GO" id="GO:0005829">
    <property type="term" value="C:cytosol"/>
    <property type="evidence" value="ECO:0007669"/>
    <property type="project" value="TreeGrafter"/>
</dbReference>
<dbReference type="InterPro" id="IPR011146">
    <property type="entry name" value="HIT-like"/>
</dbReference>
<evidence type="ECO:0000259" key="6">
    <source>
        <dbReference type="PROSITE" id="PS51194"/>
    </source>
</evidence>
<dbReference type="SUPFAM" id="SSF56024">
    <property type="entry name" value="Phospholipase D/nuclease"/>
    <property type="match status" value="1"/>
</dbReference>
<evidence type="ECO:0000259" key="5">
    <source>
        <dbReference type="PROSITE" id="PS51192"/>
    </source>
</evidence>
<accession>A0A5B8XXU3</accession>
<dbReference type="CDD" id="cd18799">
    <property type="entry name" value="SF2_C_EcoAI-like"/>
    <property type="match status" value="1"/>
</dbReference>
<dbReference type="PROSITE" id="PS51084">
    <property type="entry name" value="HIT_2"/>
    <property type="match status" value="1"/>
</dbReference>
<dbReference type="GO" id="GO:0005524">
    <property type="term" value="F:ATP binding"/>
    <property type="evidence" value="ECO:0007669"/>
    <property type="project" value="InterPro"/>
</dbReference>
<dbReference type="Pfam" id="PF04851">
    <property type="entry name" value="ResIII"/>
    <property type="match status" value="1"/>
</dbReference>
<evidence type="ECO:0000256" key="3">
    <source>
        <dbReference type="PROSITE-ProRule" id="PRU00464"/>
    </source>
</evidence>
<dbReference type="InterPro" id="IPR001650">
    <property type="entry name" value="Helicase_C-like"/>
</dbReference>
<dbReference type="Gene3D" id="3.30.428.10">
    <property type="entry name" value="HIT-like"/>
    <property type="match status" value="1"/>
</dbReference>
<dbReference type="SUPFAM" id="SSF52540">
    <property type="entry name" value="P-loop containing nucleoside triphosphate hydrolases"/>
    <property type="match status" value="1"/>
</dbReference>
<dbReference type="Gene3D" id="3.30.870.10">
    <property type="entry name" value="Endonuclease Chain A"/>
    <property type="match status" value="1"/>
</dbReference>
<dbReference type="GO" id="GO:0016787">
    <property type="term" value="F:hydrolase activity"/>
    <property type="evidence" value="ECO:0007669"/>
    <property type="project" value="InterPro"/>
</dbReference>
<feature type="short sequence motif" description="Histidine triad motif" evidence="2 3">
    <location>
        <begin position="91"/>
        <end position="95"/>
    </location>
</feature>
<evidence type="ECO:0000313" key="7">
    <source>
        <dbReference type="EMBL" id="QED28466.1"/>
    </source>
</evidence>
<dbReference type="PRINTS" id="PR00332">
    <property type="entry name" value="HISTRIAD"/>
</dbReference>
<dbReference type="PROSITE" id="PS51192">
    <property type="entry name" value="HELICASE_ATP_BIND_1"/>
    <property type="match status" value="1"/>
</dbReference>
<dbReference type="EMBL" id="CP042467">
    <property type="protein sequence ID" value="QED28466.1"/>
    <property type="molecule type" value="Genomic_DNA"/>
</dbReference>
<dbReference type="SMART" id="SM00487">
    <property type="entry name" value="DEXDc"/>
    <property type="match status" value="1"/>
</dbReference>
<proteinExistence type="predicted"/>
<gene>
    <name evidence="7" type="ORF">FRD01_14740</name>
</gene>
<evidence type="ECO:0000313" key="8">
    <source>
        <dbReference type="Proteomes" id="UP000321595"/>
    </source>
</evidence>
<dbReference type="REBASE" id="362450">
    <property type="entry name" value="BbaV1718ORF14740P"/>
</dbReference>
<organism evidence="7 8">
    <name type="scientific">Microvenator marinus</name>
    <dbReference type="NCBI Taxonomy" id="2600177"/>
    <lineage>
        <taxon>Bacteria</taxon>
        <taxon>Deltaproteobacteria</taxon>
        <taxon>Bradymonadales</taxon>
        <taxon>Microvenatoraceae</taxon>
        <taxon>Microvenator</taxon>
    </lineage>
</organism>
<evidence type="ECO:0000256" key="1">
    <source>
        <dbReference type="PIRSR" id="PIRSR601310-1"/>
    </source>
</evidence>
<dbReference type="RefSeq" id="WP_146960914.1">
    <property type="nucleotide sequence ID" value="NZ_CP042467.1"/>
</dbReference>
<evidence type="ECO:0000259" key="4">
    <source>
        <dbReference type="PROSITE" id="PS51084"/>
    </source>
</evidence>
<dbReference type="PROSITE" id="PS51194">
    <property type="entry name" value="HELICASE_CTER"/>
    <property type="match status" value="1"/>
</dbReference>
<dbReference type="InterPro" id="IPR001310">
    <property type="entry name" value="Histidine_triad_HIT"/>
</dbReference>
<dbReference type="SUPFAM" id="SSF54197">
    <property type="entry name" value="HIT-like"/>
    <property type="match status" value="1"/>
</dbReference>
<feature type="domain" description="HIT" evidence="4">
    <location>
        <begin position="1"/>
        <end position="106"/>
    </location>
</feature>
<dbReference type="Pfam" id="PF01230">
    <property type="entry name" value="HIT"/>
    <property type="match status" value="1"/>
</dbReference>
<feature type="domain" description="Helicase C-terminal" evidence="6">
    <location>
        <begin position="544"/>
        <end position="691"/>
    </location>
</feature>
<dbReference type="OrthoDB" id="9804086at2"/>
<keyword evidence="8" id="KW-1185">Reference proteome</keyword>
<dbReference type="PANTHER" id="PTHR47396">
    <property type="entry name" value="TYPE I RESTRICTION ENZYME ECOKI R PROTEIN"/>
    <property type="match status" value="1"/>
</dbReference>
<dbReference type="Pfam" id="PF00271">
    <property type="entry name" value="Helicase_C"/>
    <property type="match status" value="1"/>
</dbReference>
<protein>
    <submittedName>
        <fullName evidence="7">HIT domain-containing protein</fullName>
    </submittedName>
</protein>
<dbReference type="KEGG" id="bbae:FRD01_14740"/>
<dbReference type="SMART" id="SM00490">
    <property type="entry name" value="HELICc"/>
    <property type="match status" value="1"/>
</dbReference>
<dbReference type="PANTHER" id="PTHR47396:SF1">
    <property type="entry name" value="ATP-DEPENDENT HELICASE IRC3-RELATED"/>
    <property type="match status" value="1"/>
</dbReference>
<name>A0A5B8XXU3_9DELT</name>
<dbReference type="InterPro" id="IPR036265">
    <property type="entry name" value="HIT-like_sf"/>
</dbReference>
<dbReference type="InterPro" id="IPR014001">
    <property type="entry name" value="Helicase_ATP-bd"/>
</dbReference>
<dbReference type="GO" id="GO:0003677">
    <property type="term" value="F:DNA binding"/>
    <property type="evidence" value="ECO:0007669"/>
    <property type="project" value="InterPro"/>
</dbReference>
<feature type="active site" description="Tele-AMP-histidine intermediate" evidence="1">
    <location>
        <position position="93"/>
    </location>
</feature>
<dbReference type="InterPro" id="IPR050742">
    <property type="entry name" value="Helicase_Restrict-Modif_Enz"/>
</dbReference>
<dbReference type="InterPro" id="IPR027417">
    <property type="entry name" value="P-loop_NTPase"/>
</dbReference>
<dbReference type="Proteomes" id="UP000321595">
    <property type="component" value="Chromosome"/>
</dbReference>
<dbReference type="CDD" id="cd18032">
    <property type="entry name" value="DEXHc_RE_I_III_res"/>
    <property type="match status" value="1"/>
</dbReference>
<sequence>MSIFTEIDPSQWVAQNELAFAIRDGFPVAPGHSLVIPKREVPDWFGATEAERAAIFELVDEIKAGLDLEFNPAGYNVGMNCGEAAGQTVMHLHVHVIPRFVGDMPDPRGGVRHVIPWKGNYKVARPAPLARGGDDPFHAHLRPLFASATQIDILAAFVQDSGITLIEQELVSAVERDAHVRILCSDYLHITQEAAVRRLFDLQSAYEGKIEARIARSWETSFHPKSWQFLTPHGGSIFVGSSNLSYAALNEGIEWNLRLDHHLDPYGFSVARKSFEHLWEKAQALDLAFVRDYQERARTELEHSGVKKFVFPPGEVDPEPDPIAIKPHAIQERVLGALEQARAEGHRRALVVMATGLGKTWLAAFDVQQFGRSRTPRVLFVAHRAEILTQAANTFRKLFPDAKTAWFVGDQSDLDGDLVFASIQKLARPEGMQQILAQSFDYVVIDEVHHAAADSYQRLLQEIDPGFLLGLTATPERGDGLDILGLFNDYVVDEVGIAEGIEIGRLVPFKYTGIADTIDFAPIPWRAGRFDAATLAEAAQTQARMAQLWDVLESRERLRTLAFCCTIEHAVFVRDWFRDEGLRAAAVVSGQEGDDRAWSLKALADGELDVVCAVDILNEGVDIPAVDRVIFLRPTESKVVFLQQLGRGLRVAPDKSHLEVIDFVGNHKIFAERLRWMLTLQDPPPELRKLIDSGTLTLPSGCGISLSFEAKELLKELIRAREKNAVVAAYRRHKESRGVRPSAVELFREGLTFGTLRSRGGWTGLVHEEGDSGLEEKTFEKVKDWLQELETTAMTKSFKMVCVLALLEEDALFTGLTHEGLAARSLKIIQRSPELMADIKGVKMVSEDWQGYWKKNPIAAWANSKFVSTDDDTFKIRWQLDTDDPLEAAESLVRELVTLRLAQYRARRRNLFFGKITHNERHPIIMIPRKDDVPSGEVVVQIDDGESWVFRFAKIAVNVAHPVGGKTNMLPELLYAWFGPTAGENQTFQKVRFEKSGDKWFARPVGITQNPQPDLDDELVPYLDALKDATDFQRRIAKVMLTMRGAQEDDVSRYIEGSESAGRGKP</sequence>
<dbReference type="InterPro" id="IPR006935">
    <property type="entry name" value="Helicase/UvrB_N"/>
</dbReference>
<reference evidence="7 8" key="1">
    <citation type="submission" date="2019-08" db="EMBL/GenBank/DDBJ databases">
        <authorList>
            <person name="Liang Q."/>
        </authorList>
    </citation>
    <scope>NUCLEOTIDE SEQUENCE [LARGE SCALE GENOMIC DNA]</scope>
    <source>
        <strain evidence="7 8">V1718</strain>
    </source>
</reference>